<evidence type="ECO:0000259" key="1">
    <source>
        <dbReference type="Pfam" id="PF02754"/>
    </source>
</evidence>
<dbReference type="RefSeq" id="WP_153116217.1">
    <property type="nucleotide sequence ID" value="NZ_JACIGE010000005.1"/>
</dbReference>
<proteinExistence type="predicted"/>
<gene>
    <name evidence="2" type="ORF">GGD90_001836</name>
</gene>
<dbReference type="GO" id="GO:0016491">
    <property type="term" value="F:oxidoreductase activity"/>
    <property type="evidence" value="ECO:0007669"/>
    <property type="project" value="UniProtKB-ARBA"/>
</dbReference>
<dbReference type="InterPro" id="IPR004017">
    <property type="entry name" value="Cys_rich_dom"/>
</dbReference>
<accession>A0A840G6F9</accession>
<dbReference type="Proteomes" id="UP000587070">
    <property type="component" value="Unassembled WGS sequence"/>
</dbReference>
<dbReference type="OrthoDB" id="9770306at2"/>
<dbReference type="PANTHER" id="PTHR30296:SF0">
    <property type="entry name" value="LACTATE UTILIZATION PROTEIN A"/>
    <property type="match status" value="1"/>
</dbReference>
<evidence type="ECO:0000313" key="2">
    <source>
        <dbReference type="EMBL" id="MBB4247465.1"/>
    </source>
</evidence>
<keyword evidence="3" id="KW-1185">Reference proteome</keyword>
<sequence length="253" mass="26627">MRVALFVTCLVDLMRPSIGFATARLLEEAGCELVVPETQTCCGQPAYSSGNRAAARQLAKKVIGEFAGFDYVVAPSGSCAEHIRNAYPLLLADEADWLPRAQELAARTFELTDFLVNVLHVDKVPGRFAGSVTYHDSCSGLRGLGIREQPRALLAQVPGLELREMAGAEECCGFGGAFSVKFGELSAAIAARKCGNLRASGADAVVGGDLGCLLNIEGRLRREGDLKTRVLHVAEVLAGVDGDGEAPHAGGAN</sequence>
<dbReference type="GO" id="GO:0005829">
    <property type="term" value="C:cytosol"/>
    <property type="evidence" value="ECO:0007669"/>
    <property type="project" value="TreeGrafter"/>
</dbReference>
<feature type="domain" description="Cysteine-rich" evidence="1">
    <location>
        <begin position="3"/>
        <end position="83"/>
    </location>
</feature>
<dbReference type="PANTHER" id="PTHR30296">
    <property type="entry name" value="UNCHARACTERIZED PROTEIN YKGE"/>
    <property type="match status" value="1"/>
</dbReference>
<organism evidence="2 3">
    <name type="scientific">Rhodocyclus tenuis</name>
    <name type="common">Rhodospirillum tenue</name>
    <dbReference type="NCBI Taxonomy" id="1066"/>
    <lineage>
        <taxon>Bacteria</taxon>
        <taxon>Pseudomonadati</taxon>
        <taxon>Pseudomonadota</taxon>
        <taxon>Betaproteobacteria</taxon>
        <taxon>Rhodocyclales</taxon>
        <taxon>Rhodocyclaceae</taxon>
        <taxon>Rhodocyclus</taxon>
    </lineage>
</organism>
<evidence type="ECO:0000313" key="3">
    <source>
        <dbReference type="Proteomes" id="UP000587070"/>
    </source>
</evidence>
<dbReference type="EMBL" id="JACIGE010000005">
    <property type="protein sequence ID" value="MBB4247465.1"/>
    <property type="molecule type" value="Genomic_DNA"/>
</dbReference>
<dbReference type="Pfam" id="PF02754">
    <property type="entry name" value="CCG"/>
    <property type="match status" value="2"/>
</dbReference>
<reference evidence="2 3" key="1">
    <citation type="submission" date="2020-08" db="EMBL/GenBank/DDBJ databases">
        <title>Genome sequencing of Purple Non-Sulfur Bacteria from various extreme environments.</title>
        <authorList>
            <person name="Mayer M."/>
        </authorList>
    </citation>
    <scope>NUCLEOTIDE SEQUENCE [LARGE SCALE GENOMIC DNA]</scope>
    <source>
        <strain evidence="2 3">2761</strain>
    </source>
</reference>
<dbReference type="AlphaFoldDB" id="A0A840G6F9"/>
<comment type="caution">
    <text evidence="2">The sequence shown here is derived from an EMBL/GenBank/DDBJ whole genome shotgun (WGS) entry which is preliminary data.</text>
</comment>
<protein>
    <submittedName>
        <fullName evidence="2">L-lactate dehydrogenase complex protein LldE</fullName>
    </submittedName>
</protein>
<feature type="domain" description="Cysteine-rich" evidence="1">
    <location>
        <begin position="132"/>
        <end position="216"/>
    </location>
</feature>
<name>A0A840G6F9_RHOTE</name>